<evidence type="ECO:0008006" key="3">
    <source>
        <dbReference type="Google" id="ProtNLM"/>
    </source>
</evidence>
<evidence type="ECO:0000313" key="1">
    <source>
        <dbReference type="EMBL" id="GFH57167.1"/>
    </source>
</evidence>
<dbReference type="InterPro" id="IPR053139">
    <property type="entry name" value="Surface_bspA-like"/>
</dbReference>
<sequence>MRVQTEEWRRFIPGVRMYKGKKTLFYNGEILFDDETGEWLIYDKEERKSWKVIFVLPGVEIIGELTFAECCNVETVIMADSVKRIKDDAFANCRKLAYVKLSTILEYIGKVAFYRCSLTSVFIPQSCREIESQAFYGCRKLVIFHVPQETQLYGWDVISGTALIAAAPFEMNEEREDEKDMDNEMNDWIKNINNEEKYTLHRLCCSHIIEMNDIQTFVEREGLRAMTVKNTIGVTPSEYLEANPFLKVEEKQIIKDFILRKMGEMV</sequence>
<dbReference type="Pfam" id="PF13306">
    <property type="entry name" value="LRR_5"/>
    <property type="match status" value="1"/>
</dbReference>
<dbReference type="Gene3D" id="3.80.10.10">
    <property type="entry name" value="Ribonuclease Inhibitor"/>
    <property type="match status" value="1"/>
</dbReference>
<organism evidence="1 2">
    <name type="scientific">Chaetoceros tenuissimus</name>
    <dbReference type="NCBI Taxonomy" id="426638"/>
    <lineage>
        <taxon>Eukaryota</taxon>
        <taxon>Sar</taxon>
        <taxon>Stramenopiles</taxon>
        <taxon>Ochrophyta</taxon>
        <taxon>Bacillariophyta</taxon>
        <taxon>Coscinodiscophyceae</taxon>
        <taxon>Chaetocerotophycidae</taxon>
        <taxon>Chaetocerotales</taxon>
        <taxon>Chaetocerotaceae</taxon>
        <taxon>Chaetoceros</taxon>
    </lineage>
</organism>
<comment type="caution">
    <text evidence="1">The sequence shown here is derived from an EMBL/GenBank/DDBJ whole genome shotgun (WGS) entry which is preliminary data.</text>
</comment>
<dbReference type="AlphaFoldDB" id="A0AAD3HAY4"/>
<name>A0AAD3HAY4_9STRA</name>
<keyword evidence="2" id="KW-1185">Reference proteome</keyword>
<dbReference type="PANTHER" id="PTHR45661:SF3">
    <property type="entry name" value="IG-LIKE DOMAIN-CONTAINING PROTEIN"/>
    <property type="match status" value="1"/>
</dbReference>
<dbReference type="SUPFAM" id="SSF52058">
    <property type="entry name" value="L domain-like"/>
    <property type="match status" value="1"/>
</dbReference>
<dbReference type="PANTHER" id="PTHR45661">
    <property type="entry name" value="SURFACE ANTIGEN"/>
    <property type="match status" value="1"/>
</dbReference>
<reference evidence="1 2" key="1">
    <citation type="journal article" date="2021" name="Sci. Rep.">
        <title>The genome of the diatom Chaetoceros tenuissimus carries an ancient integrated fragment of an extant virus.</title>
        <authorList>
            <person name="Hongo Y."/>
            <person name="Kimura K."/>
            <person name="Takaki Y."/>
            <person name="Yoshida Y."/>
            <person name="Baba S."/>
            <person name="Kobayashi G."/>
            <person name="Nagasaki K."/>
            <person name="Hano T."/>
            <person name="Tomaru Y."/>
        </authorList>
    </citation>
    <scope>NUCLEOTIDE SEQUENCE [LARGE SCALE GENOMIC DNA]</scope>
    <source>
        <strain evidence="1 2">NIES-3715</strain>
    </source>
</reference>
<proteinExistence type="predicted"/>
<dbReference type="EMBL" id="BLLK01000057">
    <property type="protein sequence ID" value="GFH57167.1"/>
    <property type="molecule type" value="Genomic_DNA"/>
</dbReference>
<dbReference type="InterPro" id="IPR026906">
    <property type="entry name" value="LRR_5"/>
</dbReference>
<accession>A0AAD3HAY4</accession>
<dbReference type="InterPro" id="IPR032675">
    <property type="entry name" value="LRR_dom_sf"/>
</dbReference>
<protein>
    <recommendedName>
        <fullName evidence="3">Leucine-rich repeat domain-containing protein</fullName>
    </recommendedName>
</protein>
<evidence type="ECO:0000313" key="2">
    <source>
        <dbReference type="Proteomes" id="UP001054902"/>
    </source>
</evidence>
<dbReference type="Proteomes" id="UP001054902">
    <property type="component" value="Unassembled WGS sequence"/>
</dbReference>
<gene>
    <name evidence="1" type="ORF">CTEN210_13643</name>
</gene>